<evidence type="ECO:0000313" key="2">
    <source>
        <dbReference type="Proteomes" id="UP000823886"/>
    </source>
</evidence>
<accession>A0A9D2PQE3</accession>
<dbReference type="AlphaFoldDB" id="A0A9D2PQE3"/>
<dbReference type="Pfam" id="PF13189">
    <property type="entry name" value="Cytidylate_kin2"/>
    <property type="match status" value="1"/>
</dbReference>
<name>A0A9D2PQE3_9FIRM</name>
<reference evidence="1" key="1">
    <citation type="journal article" date="2021" name="PeerJ">
        <title>Extensive microbial diversity within the chicken gut microbiome revealed by metagenomics and culture.</title>
        <authorList>
            <person name="Gilroy R."/>
            <person name="Ravi A."/>
            <person name="Getino M."/>
            <person name="Pursley I."/>
            <person name="Horton D.L."/>
            <person name="Alikhan N.F."/>
            <person name="Baker D."/>
            <person name="Gharbi K."/>
            <person name="Hall N."/>
            <person name="Watson M."/>
            <person name="Adriaenssens E.M."/>
            <person name="Foster-Nyarko E."/>
            <person name="Jarju S."/>
            <person name="Secka A."/>
            <person name="Antonio M."/>
            <person name="Oren A."/>
            <person name="Chaudhuri R.R."/>
            <person name="La Ragione R."/>
            <person name="Hildebrand F."/>
            <person name="Pallen M.J."/>
        </authorList>
    </citation>
    <scope>NUCLEOTIDE SEQUENCE</scope>
    <source>
        <strain evidence="1">ChiBcec2-3848</strain>
    </source>
</reference>
<protein>
    <submittedName>
        <fullName evidence="1">Cytidylate kinase-like family protein</fullName>
    </submittedName>
</protein>
<dbReference type="Proteomes" id="UP000823886">
    <property type="component" value="Unassembled WGS sequence"/>
</dbReference>
<gene>
    <name evidence="1" type="ORF">H9753_09170</name>
</gene>
<keyword evidence="1" id="KW-0418">Kinase</keyword>
<dbReference type="Gene3D" id="3.40.50.300">
    <property type="entry name" value="P-loop containing nucleotide triphosphate hydrolases"/>
    <property type="match status" value="1"/>
</dbReference>
<dbReference type="SUPFAM" id="SSF52540">
    <property type="entry name" value="P-loop containing nucleoside triphosphate hydrolases"/>
    <property type="match status" value="1"/>
</dbReference>
<reference evidence="1" key="2">
    <citation type="submission" date="2021-04" db="EMBL/GenBank/DDBJ databases">
        <authorList>
            <person name="Gilroy R."/>
        </authorList>
    </citation>
    <scope>NUCLEOTIDE SEQUENCE</scope>
    <source>
        <strain evidence="1">ChiBcec2-3848</strain>
    </source>
</reference>
<dbReference type="GO" id="GO:0016301">
    <property type="term" value="F:kinase activity"/>
    <property type="evidence" value="ECO:0007669"/>
    <property type="project" value="UniProtKB-KW"/>
</dbReference>
<comment type="caution">
    <text evidence="1">The sequence shown here is derived from an EMBL/GenBank/DDBJ whole genome shotgun (WGS) entry which is preliminary data.</text>
</comment>
<dbReference type="InterPro" id="IPR027417">
    <property type="entry name" value="P-loop_NTPase"/>
</dbReference>
<sequence length="199" mass="23279">MNKIITISREFGSGGRELGRRLAKKLQFAYYDKEIIEEIAQRTSLAESYIENVMDHQPMIAYPVRMGVSLQSLNLIQMPSQQIYQAQYEIIKEAAERSDCIIVGRCADYILREMSPLRVFVYSDLPSKIKRCTERKKEYETFTEKELKKNIEKINKGRSQYYSFYTNQHWGAPSNYDLCVNTTHLSIEKAADAIMRFFL</sequence>
<keyword evidence="1" id="KW-0808">Transferase</keyword>
<dbReference type="EMBL" id="DWVZ01000124">
    <property type="protein sequence ID" value="HJC63771.1"/>
    <property type="molecule type" value="Genomic_DNA"/>
</dbReference>
<proteinExistence type="predicted"/>
<organism evidence="1 2">
    <name type="scientific">Candidatus Blautia merdavium</name>
    <dbReference type="NCBI Taxonomy" id="2838494"/>
    <lineage>
        <taxon>Bacteria</taxon>
        <taxon>Bacillati</taxon>
        <taxon>Bacillota</taxon>
        <taxon>Clostridia</taxon>
        <taxon>Lachnospirales</taxon>
        <taxon>Lachnospiraceae</taxon>
        <taxon>Blautia</taxon>
    </lineage>
</organism>
<evidence type="ECO:0000313" key="1">
    <source>
        <dbReference type="EMBL" id="HJC63771.1"/>
    </source>
</evidence>